<keyword evidence="1" id="KW-0614">Plasmid</keyword>
<dbReference type="HOGENOM" id="CLU_1935563_0_0_5"/>
<dbReference type="RefSeq" id="WP_012753513.1">
    <property type="nucleotide sequence ID" value="NC_012810.1"/>
</dbReference>
<protein>
    <submittedName>
        <fullName evidence="1">Uncharacterized protein</fullName>
    </submittedName>
</protein>
<name>C5B6W7_METEA</name>
<organism evidence="1 2">
    <name type="scientific">Methylorubrum extorquens (strain ATCC 14718 / DSM 1338 / JCM 2805 / NCIMB 9133 / AM1)</name>
    <name type="common">Methylobacterium extorquens</name>
    <dbReference type="NCBI Taxonomy" id="272630"/>
    <lineage>
        <taxon>Bacteria</taxon>
        <taxon>Pseudomonadati</taxon>
        <taxon>Pseudomonadota</taxon>
        <taxon>Alphaproteobacteria</taxon>
        <taxon>Hyphomicrobiales</taxon>
        <taxon>Methylobacteriaceae</taxon>
        <taxon>Methylorubrum</taxon>
    </lineage>
</organism>
<dbReference type="EMBL" id="CP001514">
    <property type="protein sequence ID" value="ACS44199.1"/>
    <property type="molecule type" value="Genomic_DNA"/>
</dbReference>
<gene>
    <name evidence="1" type="ordered locus">MexAM1_p3METAp0025</name>
</gene>
<reference evidence="1 2" key="1">
    <citation type="journal article" date="2009" name="PLoS ONE">
        <title>Methylobacterium genome sequences: a reference blueprint to investigate microbial metabolism of C1 compounds from natural and industrial sources.</title>
        <authorList>
            <person name="Vuilleumier S."/>
            <person name="Chistoserdova L."/>
            <person name="Lee M.-C."/>
            <person name="Bringel F."/>
            <person name="Lajus A."/>
            <person name="Zhou Y."/>
            <person name="Gourion B."/>
            <person name="Barbe V."/>
            <person name="Chang J."/>
            <person name="Cruveiller S."/>
            <person name="Dossat C."/>
            <person name="Gillett W."/>
            <person name="Gruffaz C."/>
            <person name="Haugen E."/>
            <person name="Hourcade E."/>
            <person name="Levy R."/>
            <person name="Mangenot S."/>
            <person name="Muller E."/>
            <person name="Nadalig T."/>
            <person name="Pagni M."/>
            <person name="Penny C."/>
            <person name="Peyraud R."/>
            <person name="Robinson D.G."/>
            <person name="Roche D."/>
            <person name="Rouy Z."/>
            <person name="Saenampechek C."/>
            <person name="Salvignol G."/>
            <person name="Vallenet D."/>
            <person name="Wu Z."/>
            <person name="Marx C.J."/>
            <person name="Vorholt J.A."/>
            <person name="Olson M.V."/>
            <person name="Kaul R."/>
            <person name="Weissenbach J."/>
            <person name="Medigue C."/>
            <person name="Lidstrom M.E."/>
        </authorList>
    </citation>
    <scope>NUCLEOTIDE SEQUENCE [LARGE SCALE GENOMIC DNA]</scope>
    <source>
        <strain evidence="2">ATCC 14718 / DSM 1338 / JCM 2805 / NCIMB 9133 / AM1</strain>
    </source>
</reference>
<dbReference type="AlphaFoldDB" id="C5B6W7"/>
<accession>C5B6W7</accession>
<dbReference type="Proteomes" id="UP000009081">
    <property type="component" value="Plasmid p3META1"/>
</dbReference>
<dbReference type="KEGG" id="mea:Mex_p30025"/>
<evidence type="ECO:0000313" key="1">
    <source>
        <dbReference type="EMBL" id="ACS44199.1"/>
    </source>
</evidence>
<sequence length="130" mass="14560">MRPKPQYRVPPRRPRLRLVHSRADPSFISASPLLTAAIAETVATAVMAEHARLGTPVTVDVVMDHLRFRRGFTDVETLERIGLAACETIISREHAAIEAHRRAKPPRRQRRMQGAVQLLLPFTEPLEAAA</sequence>
<evidence type="ECO:0000313" key="2">
    <source>
        <dbReference type="Proteomes" id="UP000009081"/>
    </source>
</evidence>
<proteinExistence type="predicted"/>
<geneLocation type="plasmid" evidence="1 2">
    <name>p3META1</name>
</geneLocation>
<keyword evidence="2" id="KW-1185">Reference proteome</keyword>